<organism evidence="4 5">
    <name type="scientific">Caldovatus sediminis</name>
    <dbReference type="NCBI Taxonomy" id="2041189"/>
    <lineage>
        <taxon>Bacteria</taxon>
        <taxon>Pseudomonadati</taxon>
        <taxon>Pseudomonadota</taxon>
        <taxon>Alphaproteobacteria</taxon>
        <taxon>Acetobacterales</taxon>
        <taxon>Roseomonadaceae</taxon>
        <taxon>Caldovatus</taxon>
    </lineage>
</organism>
<evidence type="ECO:0000256" key="1">
    <source>
        <dbReference type="ARBA" id="ARBA00008129"/>
    </source>
</evidence>
<evidence type="ECO:0000256" key="2">
    <source>
        <dbReference type="SAM" id="MobiDB-lite"/>
    </source>
</evidence>
<dbReference type="SUPFAM" id="SSF56317">
    <property type="entry name" value="Carbon-nitrogen hydrolase"/>
    <property type="match status" value="1"/>
</dbReference>
<dbReference type="Gene3D" id="3.60.110.10">
    <property type="entry name" value="Carbon-nitrogen hydrolase"/>
    <property type="match status" value="1"/>
</dbReference>
<dbReference type="Proteomes" id="UP000597507">
    <property type="component" value="Unassembled WGS sequence"/>
</dbReference>
<keyword evidence="5" id="KW-1185">Reference proteome</keyword>
<proteinExistence type="inferred from homology"/>
<name>A0A8J2ZD63_9PROT</name>
<dbReference type="GO" id="GO:0003824">
    <property type="term" value="F:catalytic activity"/>
    <property type="evidence" value="ECO:0007669"/>
    <property type="project" value="InterPro"/>
</dbReference>
<evidence type="ECO:0000313" key="5">
    <source>
        <dbReference type="Proteomes" id="UP000597507"/>
    </source>
</evidence>
<feature type="region of interest" description="Disordered" evidence="2">
    <location>
        <begin position="321"/>
        <end position="346"/>
    </location>
</feature>
<dbReference type="PANTHER" id="PTHR46044">
    <property type="entry name" value="NITRILASE"/>
    <property type="match status" value="1"/>
</dbReference>
<reference evidence="4 5" key="1">
    <citation type="journal article" date="2014" name="Int. J. Syst. Evol. Microbiol.">
        <title>Complete genome sequence of Corynebacterium casei LMG S-19264T (=DSM 44701T), isolated from a smear-ripened cheese.</title>
        <authorList>
            <consortium name="US DOE Joint Genome Institute (JGI-PGF)"/>
            <person name="Walter F."/>
            <person name="Albersmeier A."/>
            <person name="Kalinowski J."/>
            <person name="Ruckert C."/>
        </authorList>
    </citation>
    <scope>NUCLEOTIDE SEQUENCE [LARGE SCALE GENOMIC DNA]</scope>
    <source>
        <strain evidence="4 5">CGMCC 1.16330</strain>
    </source>
</reference>
<dbReference type="InterPro" id="IPR044149">
    <property type="entry name" value="Nitrilases_CHs"/>
</dbReference>
<dbReference type="Pfam" id="PF00795">
    <property type="entry name" value="CN_hydrolase"/>
    <property type="match status" value="1"/>
</dbReference>
<comment type="caution">
    <text evidence="4">The sequence shown here is derived from an EMBL/GenBank/DDBJ whole genome shotgun (WGS) entry which is preliminary data.</text>
</comment>
<sequence length="346" mass="37123">MTEYPALTVAAAHVASVYLDTDATIDKALDVIAEAARCGARLVVFPESFIPGFPIWVALAAPIHTHGLFKALAAQAIEVTGPQMARLRAAAKRHDIFVSIGFTEGTPVSVGCLWNSNVLIGPDGAILNHHRKLVPTYYEKLVWAPGDGAGLRVVETRIGRLGALICGENTNPLARYALMAQGEQLHIASFPPIWPTRVPGEAGAYDIDQAIRIRCGAHAFEAKCFVVVASGVLDARAKDLLAGLSPEAPRILEETPRAVSLVIGPNGLGLGQSRKEEGLLYADVDLAACVEPKQFHDVVGYYNRFDVFRLEVDRSARRPVVFRDGPEAPGEASTPPGAPQDWLEPA</sequence>
<dbReference type="PANTHER" id="PTHR46044:SF2">
    <property type="entry name" value="CN HYDROLASE DOMAIN-CONTAINING PROTEIN"/>
    <property type="match status" value="1"/>
</dbReference>
<protein>
    <submittedName>
        <fullName evidence="4">Nitrilase</fullName>
    </submittedName>
</protein>
<dbReference type="RefSeq" id="WP_188901420.1">
    <property type="nucleotide sequence ID" value="NZ_BMKS01000008.1"/>
</dbReference>
<dbReference type="AlphaFoldDB" id="A0A8J2ZD63"/>
<dbReference type="CDD" id="cd07564">
    <property type="entry name" value="nitrilases_CHs"/>
    <property type="match status" value="1"/>
</dbReference>
<evidence type="ECO:0000259" key="3">
    <source>
        <dbReference type="PROSITE" id="PS50263"/>
    </source>
</evidence>
<accession>A0A8J2ZD63</accession>
<comment type="similarity">
    <text evidence="1">Belongs to the carbon-nitrogen hydrolase superfamily. Nitrilase family.</text>
</comment>
<evidence type="ECO:0000313" key="4">
    <source>
        <dbReference type="EMBL" id="GGG39668.1"/>
    </source>
</evidence>
<dbReference type="PROSITE" id="PS50263">
    <property type="entry name" value="CN_HYDROLASE"/>
    <property type="match status" value="1"/>
</dbReference>
<dbReference type="InterPro" id="IPR003010">
    <property type="entry name" value="C-N_Hydrolase"/>
</dbReference>
<gene>
    <name evidence="4" type="ORF">GCM10010964_29050</name>
</gene>
<dbReference type="EMBL" id="BMKS01000008">
    <property type="protein sequence ID" value="GGG39668.1"/>
    <property type="molecule type" value="Genomic_DNA"/>
</dbReference>
<dbReference type="InterPro" id="IPR036526">
    <property type="entry name" value="C-N_Hydrolase_sf"/>
</dbReference>
<feature type="domain" description="CN hydrolase" evidence="3">
    <location>
        <begin position="7"/>
        <end position="286"/>
    </location>
</feature>